<dbReference type="GO" id="GO:0016567">
    <property type="term" value="P:protein ubiquitination"/>
    <property type="evidence" value="ECO:0007669"/>
    <property type="project" value="UniProtKB-UniPathway"/>
</dbReference>
<name>A0A6A1VV88_9ROSI</name>
<evidence type="ECO:0000313" key="9">
    <source>
        <dbReference type="EMBL" id="KAB1214560.1"/>
    </source>
</evidence>
<evidence type="ECO:0000256" key="4">
    <source>
        <dbReference type="ARBA" id="ARBA00022679"/>
    </source>
</evidence>
<dbReference type="AlphaFoldDB" id="A0A6A1VV88"/>
<evidence type="ECO:0000256" key="5">
    <source>
        <dbReference type="ARBA" id="ARBA00022737"/>
    </source>
</evidence>
<dbReference type="EMBL" id="RXIC02000023">
    <property type="protein sequence ID" value="KAB1214560.1"/>
    <property type="molecule type" value="Genomic_DNA"/>
</dbReference>
<evidence type="ECO:0000256" key="2">
    <source>
        <dbReference type="ARBA" id="ARBA00004906"/>
    </source>
</evidence>
<dbReference type="InterPro" id="IPR000225">
    <property type="entry name" value="Armadillo"/>
</dbReference>
<dbReference type="EC" id="2.3.2.27" evidence="3"/>
<dbReference type="PROSITE" id="PS51698">
    <property type="entry name" value="U_BOX"/>
    <property type="match status" value="1"/>
</dbReference>
<dbReference type="Gene3D" id="3.30.40.10">
    <property type="entry name" value="Zinc/RING finger domain, C3HC4 (zinc finger)"/>
    <property type="match status" value="1"/>
</dbReference>
<reference evidence="9 10" key="1">
    <citation type="journal article" date="2019" name="Plant Biotechnol. J.">
        <title>The red bayberry genome and genetic basis of sex determination.</title>
        <authorList>
            <person name="Jia H.M."/>
            <person name="Jia H.J."/>
            <person name="Cai Q.L."/>
            <person name="Wang Y."/>
            <person name="Zhao H.B."/>
            <person name="Yang W.F."/>
            <person name="Wang G.Y."/>
            <person name="Li Y.H."/>
            <person name="Zhan D.L."/>
            <person name="Shen Y.T."/>
            <person name="Niu Q.F."/>
            <person name="Chang L."/>
            <person name="Qiu J."/>
            <person name="Zhao L."/>
            <person name="Xie H.B."/>
            <person name="Fu W.Y."/>
            <person name="Jin J."/>
            <person name="Li X.W."/>
            <person name="Jiao Y."/>
            <person name="Zhou C.C."/>
            <person name="Tu T."/>
            <person name="Chai C.Y."/>
            <person name="Gao J.L."/>
            <person name="Fan L.J."/>
            <person name="van de Weg E."/>
            <person name="Wang J.Y."/>
            <person name="Gao Z.S."/>
        </authorList>
    </citation>
    <scope>NUCLEOTIDE SEQUENCE [LARGE SCALE GENOMIC DNA]</scope>
    <source>
        <tissue evidence="9">Leaves</tissue>
    </source>
</reference>
<dbReference type="GO" id="GO:0061630">
    <property type="term" value="F:ubiquitin protein ligase activity"/>
    <property type="evidence" value="ECO:0007669"/>
    <property type="project" value="UniProtKB-EC"/>
</dbReference>
<dbReference type="OrthoDB" id="10064100at2759"/>
<evidence type="ECO:0000256" key="3">
    <source>
        <dbReference type="ARBA" id="ARBA00012483"/>
    </source>
</evidence>
<gene>
    <name evidence="9" type="ORF">CJ030_MR5G002506</name>
</gene>
<sequence>LQVHCLMCTELQKLVDRISRIFPAIEAARPRCSSGIQELCSLNRAIEKAYQLLQYCSESSKLYLISRIMDDLRHATFTLDSSEEVAGKAIRGLFHQESSASDSMETSEVEALQLAASTLHITSSKAILIERRSIKKLLDKVGDNEHPKKKILTYLLYLLKKHGNLIQLVQSGNGCDQHEERLVLENCRNSSAHSLSVGVDSLVEFRHHEARVDVSSRATPPEEFKCPISSRLMYDPVVIASGQTFERICIQKWFDEGNDTCPKTKIKLAHQSLTPNMSMKDLISKWCTRNGVTIYEPTMQAKVIHSWETSSTSIASFGSSMNDLHFPMDFSNMSLGSLDTSYSSDPYCSKIADGLNGTSMRTKDEHKCDFYANVEETNVEYLSKLLEIPWGSQCEVIEDVKKHLNDSEEACQFMSSDNFFEPLARFLKNAYDLHDVKAQKAGLQLLLASVRKNRSGIACLGEDVFSLSATLLDSEVSEEALDILEVLSGHLYCRAKIAASGALNSILKMLDSHNTHIRIQAIQILLNMSSDSDICSYIVSLECIPKVVPFLVDDALGGNCVCLLKNLCSTEEARVSVAETNGCIASVAQLLASDSHEDQENAVAVLLSLCSQRFQYCQLVMDEGVIPALVDISVNGNERGRAIALELLRCLREVKYDNDQESTGSDVEASTANPAKERTSSKGSGFFGKISRFSIPSLATRKKK</sequence>
<feature type="compositionally biased region" description="Polar residues" evidence="7">
    <location>
        <begin position="661"/>
        <end position="673"/>
    </location>
</feature>
<evidence type="ECO:0000256" key="6">
    <source>
        <dbReference type="ARBA" id="ARBA00022786"/>
    </source>
</evidence>
<comment type="caution">
    <text evidence="9">The sequence shown here is derived from an EMBL/GenBank/DDBJ whole genome shotgun (WGS) entry which is preliminary data.</text>
</comment>
<dbReference type="PANTHER" id="PTHR23315">
    <property type="entry name" value="U BOX DOMAIN-CONTAINING"/>
    <property type="match status" value="1"/>
</dbReference>
<keyword evidence="10" id="KW-1185">Reference proteome</keyword>
<comment type="pathway">
    <text evidence="2">Protein modification; protein ubiquitination.</text>
</comment>
<keyword evidence="6" id="KW-0833">Ubl conjugation pathway</keyword>
<protein>
    <recommendedName>
        <fullName evidence="3">RING-type E3 ubiquitin transferase</fullName>
        <ecNumber evidence="3">2.3.2.27</ecNumber>
    </recommendedName>
</protein>
<evidence type="ECO:0000256" key="1">
    <source>
        <dbReference type="ARBA" id="ARBA00000900"/>
    </source>
</evidence>
<dbReference type="SMART" id="SM00185">
    <property type="entry name" value="ARM"/>
    <property type="match status" value="4"/>
</dbReference>
<dbReference type="SUPFAM" id="SSF48371">
    <property type="entry name" value="ARM repeat"/>
    <property type="match status" value="1"/>
</dbReference>
<dbReference type="InterPro" id="IPR016024">
    <property type="entry name" value="ARM-type_fold"/>
</dbReference>
<evidence type="ECO:0000256" key="7">
    <source>
        <dbReference type="SAM" id="MobiDB-lite"/>
    </source>
</evidence>
<accession>A0A6A1VV88</accession>
<evidence type="ECO:0000313" key="10">
    <source>
        <dbReference type="Proteomes" id="UP000516437"/>
    </source>
</evidence>
<keyword evidence="4" id="KW-0808">Transferase</keyword>
<comment type="catalytic activity">
    <reaction evidence="1">
        <text>S-ubiquitinyl-[E2 ubiquitin-conjugating enzyme]-L-cysteine + [acceptor protein]-L-lysine = [E2 ubiquitin-conjugating enzyme]-L-cysteine + N(6)-ubiquitinyl-[acceptor protein]-L-lysine.</text>
        <dbReference type="EC" id="2.3.2.27"/>
    </reaction>
</comment>
<feature type="domain" description="U-box" evidence="8">
    <location>
        <begin position="219"/>
        <end position="293"/>
    </location>
</feature>
<proteinExistence type="predicted"/>
<organism evidence="9 10">
    <name type="scientific">Morella rubra</name>
    <name type="common">Chinese bayberry</name>
    <dbReference type="NCBI Taxonomy" id="262757"/>
    <lineage>
        <taxon>Eukaryota</taxon>
        <taxon>Viridiplantae</taxon>
        <taxon>Streptophyta</taxon>
        <taxon>Embryophyta</taxon>
        <taxon>Tracheophyta</taxon>
        <taxon>Spermatophyta</taxon>
        <taxon>Magnoliopsida</taxon>
        <taxon>eudicotyledons</taxon>
        <taxon>Gunneridae</taxon>
        <taxon>Pentapetalae</taxon>
        <taxon>rosids</taxon>
        <taxon>fabids</taxon>
        <taxon>Fagales</taxon>
        <taxon>Myricaceae</taxon>
        <taxon>Morella</taxon>
    </lineage>
</organism>
<dbReference type="InterPro" id="IPR003613">
    <property type="entry name" value="Ubox_domain"/>
</dbReference>
<dbReference type="InterPro" id="IPR011989">
    <property type="entry name" value="ARM-like"/>
</dbReference>
<dbReference type="SMART" id="SM00504">
    <property type="entry name" value="Ubox"/>
    <property type="match status" value="1"/>
</dbReference>
<keyword evidence="5" id="KW-0677">Repeat</keyword>
<feature type="region of interest" description="Disordered" evidence="7">
    <location>
        <begin position="661"/>
        <end position="689"/>
    </location>
</feature>
<dbReference type="Proteomes" id="UP000516437">
    <property type="component" value="Chromosome 5"/>
</dbReference>
<dbReference type="FunFam" id="3.30.40.10:FF:000114">
    <property type="entry name" value="RING-type E3 ubiquitin transferase"/>
    <property type="match status" value="1"/>
</dbReference>
<dbReference type="CDD" id="cd16664">
    <property type="entry name" value="RING-Ubox_PUB"/>
    <property type="match status" value="1"/>
</dbReference>
<evidence type="ECO:0000259" key="8">
    <source>
        <dbReference type="PROSITE" id="PS51698"/>
    </source>
</evidence>
<dbReference type="Gene3D" id="1.25.10.10">
    <property type="entry name" value="Leucine-rich Repeat Variant"/>
    <property type="match status" value="2"/>
</dbReference>
<dbReference type="InterPro" id="IPR013083">
    <property type="entry name" value="Znf_RING/FYVE/PHD"/>
</dbReference>
<dbReference type="PANTHER" id="PTHR23315:SF240">
    <property type="entry name" value="U-BOX DOMAIN-CONTAINING PROTEIN 5"/>
    <property type="match status" value="1"/>
</dbReference>
<feature type="non-terminal residue" evidence="9">
    <location>
        <position position="704"/>
    </location>
</feature>
<dbReference type="InterPro" id="IPR045210">
    <property type="entry name" value="RING-Ubox_PUB"/>
</dbReference>
<dbReference type="SUPFAM" id="SSF57850">
    <property type="entry name" value="RING/U-box"/>
    <property type="match status" value="1"/>
</dbReference>
<dbReference type="UniPathway" id="UPA00143"/>
<dbReference type="Pfam" id="PF04564">
    <property type="entry name" value="U-box"/>
    <property type="match status" value="1"/>
</dbReference>